<evidence type="ECO:0000313" key="1">
    <source>
        <dbReference type="EMBL" id="MBW81631.1"/>
    </source>
</evidence>
<organism evidence="1">
    <name type="scientific">Rhizophora mucronata</name>
    <name type="common">Asiatic mangrove</name>
    <dbReference type="NCBI Taxonomy" id="61149"/>
    <lineage>
        <taxon>Eukaryota</taxon>
        <taxon>Viridiplantae</taxon>
        <taxon>Streptophyta</taxon>
        <taxon>Embryophyta</taxon>
        <taxon>Tracheophyta</taxon>
        <taxon>Spermatophyta</taxon>
        <taxon>Magnoliopsida</taxon>
        <taxon>eudicotyledons</taxon>
        <taxon>Gunneridae</taxon>
        <taxon>Pentapetalae</taxon>
        <taxon>rosids</taxon>
        <taxon>fabids</taxon>
        <taxon>Malpighiales</taxon>
        <taxon>Rhizophoraceae</taxon>
        <taxon>Rhizophora</taxon>
    </lineage>
</organism>
<protein>
    <submittedName>
        <fullName evidence="1">Uncharacterized protein</fullName>
    </submittedName>
</protein>
<proteinExistence type="predicted"/>
<sequence>MNPRHKAASAEIYSYPTLSSGLHVLLPLRPFFSKQPLLFAFESAPTHEIVPPLFAAVLELLFSVPLPPSVYFLPTSYPALLSLFELAPGVIASAVRQLHA</sequence>
<accession>A0A2P2IKB3</accession>
<reference evidence="1" key="1">
    <citation type="submission" date="2018-02" db="EMBL/GenBank/DDBJ databases">
        <title>Rhizophora mucronata_Transcriptome.</title>
        <authorList>
            <person name="Meera S.P."/>
            <person name="Sreeshan A."/>
            <person name="Augustine A."/>
        </authorList>
    </citation>
    <scope>NUCLEOTIDE SEQUENCE</scope>
    <source>
        <tissue evidence="1">Leaf</tissue>
    </source>
</reference>
<name>A0A2P2IKB3_RHIMU</name>
<dbReference type="EMBL" id="GGEC01001148">
    <property type="protein sequence ID" value="MBW81631.1"/>
    <property type="molecule type" value="Transcribed_RNA"/>
</dbReference>
<dbReference type="AlphaFoldDB" id="A0A2P2IKB3"/>